<dbReference type="InterPro" id="IPR012263">
    <property type="entry name" value="M_m6A_EcoRV"/>
</dbReference>
<keyword evidence="5" id="KW-0949">S-adenosyl-L-methionine</keyword>
<dbReference type="GO" id="GO:0006298">
    <property type="term" value="P:mismatch repair"/>
    <property type="evidence" value="ECO:0007669"/>
    <property type="project" value="TreeGrafter"/>
</dbReference>
<dbReference type="Gene3D" id="3.40.50.150">
    <property type="entry name" value="Vaccinia Virus protein VP39"/>
    <property type="match status" value="1"/>
</dbReference>
<protein>
    <recommendedName>
        <fullName evidence="2">site-specific DNA-methyltransferase (adenine-specific)</fullName>
        <ecNumber evidence="2">2.1.1.72</ecNumber>
    </recommendedName>
</protein>
<organism evidence="7">
    <name type="scientific">viral metagenome</name>
    <dbReference type="NCBI Taxonomy" id="1070528"/>
    <lineage>
        <taxon>unclassified sequences</taxon>
        <taxon>metagenomes</taxon>
        <taxon>organismal metagenomes</taxon>
    </lineage>
</organism>
<proteinExistence type="inferred from homology"/>
<dbReference type="AlphaFoldDB" id="A0A6C0E174"/>
<evidence type="ECO:0000256" key="6">
    <source>
        <dbReference type="ARBA" id="ARBA00047942"/>
    </source>
</evidence>
<dbReference type="PANTHER" id="PTHR30481:SF3">
    <property type="entry name" value="DNA ADENINE METHYLASE"/>
    <property type="match status" value="1"/>
</dbReference>
<keyword evidence="4" id="KW-0808">Transferase</keyword>
<sequence length="268" mass="32318">MKLKTFIKWMGNKSKHLRHIIPHIPKEYNTYYEPFVGSGSLFLHLEPKKWVINDLNKDLINSWNSVKDEPNEIINIFKEFGKKFKPMSKERKIKYCRNITSIIDNLQYDVARASIYMLMKYCVYMGNIIVKNKFYFTGLDLHISIQNRCFFLETNNYNNLNRVSDYLNNSNGIILNKDYKEILKKTKKGDFVFLDPPYIEEHEYQFNYNKEEKLDNKFIIELYNEVKKLDKKGVKWMMTQAETKDIKKFEVYRHISKSYVNELIIKNY</sequence>
<dbReference type="InterPro" id="IPR002052">
    <property type="entry name" value="DNA_methylase_N6_adenine_CS"/>
</dbReference>
<reference evidence="7" key="1">
    <citation type="journal article" date="2020" name="Nature">
        <title>Giant virus diversity and host interactions through global metagenomics.</title>
        <authorList>
            <person name="Schulz F."/>
            <person name="Roux S."/>
            <person name="Paez-Espino D."/>
            <person name="Jungbluth S."/>
            <person name="Walsh D.A."/>
            <person name="Denef V.J."/>
            <person name="McMahon K.D."/>
            <person name="Konstantinidis K.T."/>
            <person name="Eloe-Fadrosh E.A."/>
            <person name="Kyrpides N.C."/>
            <person name="Woyke T."/>
        </authorList>
    </citation>
    <scope>NUCLEOTIDE SEQUENCE</scope>
    <source>
        <strain evidence="7">GVMAG-M-3300023179-111</strain>
    </source>
</reference>
<dbReference type="PIRSF" id="PIRSF000398">
    <property type="entry name" value="M_m6A_EcoRV"/>
    <property type="match status" value="1"/>
</dbReference>
<evidence type="ECO:0000256" key="2">
    <source>
        <dbReference type="ARBA" id="ARBA00011900"/>
    </source>
</evidence>
<dbReference type="NCBIfam" id="TIGR00571">
    <property type="entry name" value="dam"/>
    <property type="match status" value="1"/>
</dbReference>
<dbReference type="SUPFAM" id="SSF53335">
    <property type="entry name" value="S-adenosyl-L-methionine-dependent methyltransferases"/>
    <property type="match status" value="1"/>
</dbReference>
<dbReference type="GO" id="GO:0009307">
    <property type="term" value="P:DNA restriction-modification system"/>
    <property type="evidence" value="ECO:0007669"/>
    <property type="project" value="InterPro"/>
</dbReference>
<comment type="similarity">
    <text evidence="1">Belongs to the N(4)/N(6)-methyltransferase family.</text>
</comment>
<name>A0A6C0E174_9ZZZZ</name>
<accession>A0A6C0E174</accession>
<keyword evidence="3" id="KW-0489">Methyltransferase</keyword>
<dbReference type="PANTHER" id="PTHR30481">
    <property type="entry name" value="DNA ADENINE METHYLASE"/>
    <property type="match status" value="1"/>
</dbReference>
<dbReference type="GO" id="GO:0009007">
    <property type="term" value="F:site-specific DNA-methyltransferase (adenine-specific) activity"/>
    <property type="evidence" value="ECO:0007669"/>
    <property type="project" value="UniProtKB-EC"/>
</dbReference>
<dbReference type="PROSITE" id="PS00092">
    <property type="entry name" value="N6_MTASE"/>
    <property type="match status" value="1"/>
</dbReference>
<dbReference type="PRINTS" id="PR00505">
    <property type="entry name" value="D12N6MTFRASE"/>
</dbReference>
<dbReference type="InterPro" id="IPR029063">
    <property type="entry name" value="SAM-dependent_MTases_sf"/>
</dbReference>
<dbReference type="GO" id="GO:0032259">
    <property type="term" value="P:methylation"/>
    <property type="evidence" value="ECO:0007669"/>
    <property type="project" value="UniProtKB-KW"/>
</dbReference>
<evidence type="ECO:0000256" key="3">
    <source>
        <dbReference type="ARBA" id="ARBA00022603"/>
    </source>
</evidence>
<comment type="catalytic activity">
    <reaction evidence="6">
        <text>a 2'-deoxyadenosine in DNA + S-adenosyl-L-methionine = an N(6)-methyl-2'-deoxyadenosine in DNA + S-adenosyl-L-homocysteine + H(+)</text>
        <dbReference type="Rhea" id="RHEA:15197"/>
        <dbReference type="Rhea" id="RHEA-COMP:12418"/>
        <dbReference type="Rhea" id="RHEA-COMP:12419"/>
        <dbReference type="ChEBI" id="CHEBI:15378"/>
        <dbReference type="ChEBI" id="CHEBI:57856"/>
        <dbReference type="ChEBI" id="CHEBI:59789"/>
        <dbReference type="ChEBI" id="CHEBI:90615"/>
        <dbReference type="ChEBI" id="CHEBI:90616"/>
        <dbReference type="EC" id="2.1.1.72"/>
    </reaction>
</comment>
<dbReference type="EC" id="2.1.1.72" evidence="2"/>
<dbReference type="InterPro" id="IPR023095">
    <property type="entry name" value="Ade_MeTrfase_dom_2"/>
</dbReference>
<evidence type="ECO:0000256" key="1">
    <source>
        <dbReference type="ARBA" id="ARBA00006594"/>
    </source>
</evidence>
<evidence type="ECO:0000256" key="4">
    <source>
        <dbReference type="ARBA" id="ARBA00022679"/>
    </source>
</evidence>
<dbReference type="InterPro" id="IPR012327">
    <property type="entry name" value="MeTrfase_D12"/>
</dbReference>
<dbReference type="GO" id="GO:1904047">
    <property type="term" value="F:S-adenosyl-L-methionine binding"/>
    <property type="evidence" value="ECO:0007669"/>
    <property type="project" value="TreeGrafter"/>
</dbReference>
<dbReference type="GO" id="GO:0043565">
    <property type="term" value="F:sequence-specific DNA binding"/>
    <property type="evidence" value="ECO:0007669"/>
    <property type="project" value="TreeGrafter"/>
</dbReference>
<dbReference type="EMBL" id="MN739709">
    <property type="protein sequence ID" value="QHT22350.1"/>
    <property type="molecule type" value="Genomic_DNA"/>
</dbReference>
<dbReference type="Gene3D" id="1.10.1020.10">
    <property type="entry name" value="Adenine-specific Methyltransferase, Domain 2"/>
    <property type="match status" value="1"/>
</dbReference>
<evidence type="ECO:0000313" key="7">
    <source>
        <dbReference type="EMBL" id="QHT22350.1"/>
    </source>
</evidence>
<evidence type="ECO:0000256" key="5">
    <source>
        <dbReference type="ARBA" id="ARBA00022691"/>
    </source>
</evidence>
<dbReference type="Pfam" id="PF02086">
    <property type="entry name" value="MethyltransfD12"/>
    <property type="match status" value="1"/>
</dbReference>